<dbReference type="AlphaFoldDB" id="A0A6C0JGG3"/>
<organism evidence="3">
    <name type="scientific">viral metagenome</name>
    <dbReference type="NCBI Taxonomy" id="1070528"/>
    <lineage>
        <taxon>unclassified sequences</taxon>
        <taxon>metagenomes</taxon>
        <taxon>organismal metagenomes</taxon>
    </lineage>
</organism>
<feature type="region of interest" description="Disordered" evidence="1">
    <location>
        <begin position="104"/>
        <end position="127"/>
    </location>
</feature>
<evidence type="ECO:0000256" key="2">
    <source>
        <dbReference type="SAM" id="Phobius"/>
    </source>
</evidence>
<evidence type="ECO:0000313" key="3">
    <source>
        <dbReference type="EMBL" id="QHU04885.1"/>
    </source>
</evidence>
<reference evidence="3" key="1">
    <citation type="journal article" date="2020" name="Nature">
        <title>Giant virus diversity and host interactions through global metagenomics.</title>
        <authorList>
            <person name="Schulz F."/>
            <person name="Roux S."/>
            <person name="Paez-Espino D."/>
            <person name="Jungbluth S."/>
            <person name="Walsh D.A."/>
            <person name="Denef V.J."/>
            <person name="McMahon K.D."/>
            <person name="Konstantinidis K.T."/>
            <person name="Eloe-Fadrosh E.A."/>
            <person name="Kyrpides N.C."/>
            <person name="Woyke T."/>
        </authorList>
    </citation>
    <scope>NUCLEOTIDE SEQUENCE</scope>
    <source>
        <strain evidence="3">GVMAG-M-3300027708-5</strain>
    </source>
</reference>
<protein>
    <submittedName>
        <fullName evidence="3">Uncharacterized protein</fullName>
    </submittedName>
</protein>
<feature type="transmembrane region" description="Helical" evidence="2">
    <location>
        <begin position="6"/>
        <end position="26"/>
    </location>
</feature>
<dbReference type="EMBL" id="MN740405">
    <property type="protein sequence ID" value="QHU04885.1"/>
    <property type="molecule type" value="Genomic_DNA"/>
</dbReference>
<proteinExistence type="predicted"/>
<evidence type="ECO:0000256" key="1">
    <source>
        <dbReference type="SAM" id="MobiDB-lite"/>
    </source>
</evidence>
<name>A0A6C0JGG3_9ZZZZ</name>
<feature type="region of interest" description="Disordered" evidence="1">
    <location>
        <begin position="31"/>
        <end position="69"/>
    </location>
</feature>
<keyword evidence="2" id="KW-0472">Membrane</keyword>
<keyword evidence="2" id="KW-0812">Transmembrane</keyword>
<keyword evidence="2" id="KW-1133">Transmembrane helix</keyword>
<sequence>MNDQPVPMLAYGLISITTLVLAYATFLDKQKPTDGAASPGQSSTSMLPNISALSPFSSSNTSTSSTVSSAASSITSSISSLNPFPSANATAATPIASVLPSAPVKVGGKSIKRSRPEKKHKKTRSHK</sequence>
<feature type="compositionally biased region" description="Low complexity" evidence="1">
    <location>
        <begin position="51"/>
        <end position="69"/>
    </location>
</feature>
<feature type="compositionally biased region" description="Basic residues" evidence="1">
    <location>
        <begin position="110"/>
        <end position="127"/>
    </location>
</feature>
<feature type="compositionally biased region" description="Polar residues" evidence="1">
    <location>
        <begin position="39"/>
        <end position="48"/>
    </location>
</feature>
<accession>A0A6C0JGG3</accession>